<accession>A0A6G1HWJ2</accession>
<keyword evidence="1" id="KW-0472">Membrane</keyword>
<name>A0A6G1HWJ2_9PEZI</name>
<dbReference type="Pfam" id="PF06966">
    <property type="entry name" value="DUF1295"/>
    <property type="match status" value="1"/>
</dbReference>
<keyword evidence="1" id="KW-1133">Transmembrane helix</keyword>
<dbReference type="InterPro" id="IPR010721">
    <property type="entry name" value="UstE-like"/>
</dbReference>
<evidence type="ECO:0000256" key="1">
    <source>
        <dbReference type="SAM" id="Phobius"/>
    </source>
</evidence>
<dbReference type="PANTHER" id="PTHR32251:SF23">
    <property type="entry name" value="3-OXO-5-ALPHA-STEROID 4-DEHYDROGENASE (DUF1295)"/>
    <property type="match status" value="1"/>
</dbReference>
<dbReference type="PANTHER" id="PTHR32251">
    <property type="entry name" value="3-OXO-5-ALPHA-STEROID 4-DEHYDROGENASE"/>
    <property type="match status" value="1"/>
</dbReference>
<evidence type="ECO:0000313" key="3">
    <source>
        <dbReference type="Proteomes" id="UP000799640"/>
    </source>
</evidence>
<dbReference type="OrthoDB" id="201504at2759"/>
<gene>
    <name evidence="2" type="ORF">EJ06DRAFT_530180</name>
</gene>
<dbReference type="Gene3D" id="1.20.120.1630">
    <property type="match status" value="1"/>
</dbReference>
<protein>
    <submittedName>
        <fullName evidence="2">DUF1295-domain-containing protein</fullName>
    </submittedName>
</protein>
<feature type="transmembrane region" description="Helical" evidence="1">
    <location>
        <begin position="167"/>
        <end position="195"/>
    </location>
</feature>
<keyword evidence="1" id="KW-0812">Transmembrane</keyword>
<keyword evidence="3" id="KW-1185">Reference proteome</keyword>
<dbReference type="AlphaFoldDB" id="A0A6G1HWJ2"/>
<organism evidence="2 3">
    <name type="scientific">Trichodelitschia bisporula</name>
    <dbReference type="NCBI Taxonomy" id="703511"/>
    <lineage>
        <taxon>Eukaryota</taxon>
        <taxon>Fungi</taxon>
        <taxon>Dikarya</taxon>
        <taxon>Ascomycota</taxon>
        <taxon>Pezizomycotina</taxon>
        <taxon>Dothideomycetes</taxon>
        <taxon>Dothideomycetes incertae sedis</taxon>
        <taxon>Phaeotrichales</taxon>
        <taxon>Phaeotrichaceae</taxon>
        <taxon>Trichodelitschia</taxon>
    </lineage>
</organism>
<proteinExistence type="predicted"/>
<dbReference type="Proteomes" id="UP000799640">
    <property type="component" value="Unassembled WGS sequence"/>
</dbReference>
<sequence>MVALFMDTALPLPLLKEVSSYADFSLTVRPFLGQLAALSANIVAACSTDAPLVSLAQVYLTTNPLVSAFALSLAFSVFFLLLSEATRNHSQVDRAWSMLPPIYVAHYALWARGNGIPAPKVDNALVVAGVWGARLTFNFWRKGGYSSGGEDYRWEIIRGWWNAPTMFVFNVFFIALAQNVLLFLITTPVYLLLLVSRENPTMELPDIIFSRVLMGLILVETFADQQQWNFQQAKKQYNATAKVPLKYSREDLDRGFVVSGLWAWSRHPNFAAEQAIWLVFYQWACYATQTFFNWTVAGALGYLMLFQASTRFTEQLSAQKYPEYAEYQRLVGKFIPTFLGRGSEGKEEKRE</sequence>
<dbReference type="EMBL" id="ML996695">
    <property type="protein sequence ID" value="KAF2400189.1"/>
    <property type="molecule type" value="Genomic_DNA"/>
</dbReference>
<dbReference type="GO" id="GO:0016020">
    <property type="term" value="C:membrane"/>
    <property type="evidence" value="ECO:0007669"/>
    <property type="project" value="TreeGrafter"/>
</dbReference>
<feature type="transmembrane region" description="Helical" evidence="1">
    <location>
        <begin position="65"/>
        <end position="82"/>
    </location>
</feature>
<reference evidence="2" key="1">
    <citation type="journal article" date="2020" name="Stud. Mycol.">
        <title>101 Dothideomycetes genomes: a test case for predicting lifestyles and emergence of pathogens.</title>
        <authorList>
            <person name="Haridas S."/>
            <person name="Albert R."/>
            <person name="Binder M."/>
            <person name="Bloem J."/>
            <person name="Labutti K."/>
            <person name="Salamov A."/>
            <person name="Andreopoulos B."/>
            <person name="Baker S."/>
            <person name="Barry K."/>
            <person name="Bills G."/>
            <person name="Bluhm B."/>
            <person name="Cannon C."/>
            <person name="Castanera R."/>
            <person name="Culley D."/>
            <person name="Daum C."/>
            <person name="Ezra D."/>
            <person name="Gonzalez J."/>
            <person name="Henrissat B."/>
            <person name="Kuo A."/>
            <person name="Liang C."/>
            <person name="Lipzen A."/>
            <person name="Lutzoni F."/>
            <person name="Magnuson J."/>
            <person name="Mondo S."/>
            <person name="Nolan M."/>
            <person name="Ohm R."/>
            <person name="Pangilinan J."/>
            <person name="Park H.-J."/>
            <person name="Ramirez L."/>
            <person name="Alfaro M."/>
            <person name="Sun H."/>
            <person name="Tritt A."/>
            <person name="Yoshinaga Y."/>
            <person name="Zwiers L.-H."/>
            <person name="Turgeon B."/>
            <person name="Goodwin S."/>
            <person name="Spatafora J."/>
            <person name="Crous P."/>
            <person name="Grigoriev I."/>
        </authorList>
    </citation>
    <scope>NUCLEOTIDE SEQUENCE</scope>
    <source>
        <strain evidence="2">CBS 262.69</strain>
    </source>
</reference>
<evidence type="ECO:0000313" key="2">
    <source>
        <dbReference type="EMBL" id="KAF2400189.1"/>
    </source>
</evidence>